<accession>A0A450UBZ5</accession>
<reference evidence="1" key="1">
    <citation type="submission" date="2019-02" db="EMBL/GenBank/DDBJ databases">
        <authorList>
            <person name="Gruber-Vodicka R. H."/>
            <person name="Seah K. B. B."/>
        </authorList>
    </citation>
    <scope>NUCLEOTIDE SEQUENCE</scope>
    <source>
        <strain evidence="1">BECK_M6</strain>
    </source>
</reference>
<dbReference type="AlphaFoldDB" id="A0A450UBZ5"/>
<protein>
    <submittedName>
        <fullName evidence="1">Uncharacterized protein</fullName>
    </submittedName>
</protein>
<evidence type="ECO:0000313" key="1">
    <source>
        <dbReference type="EMBL" id="VFJ89832.1"/>
    </source>
</evidence>
<name>A0A450UBZ5_9GAMM</name>
<sequence length="76" mass="8916">MLCCRSEAKLHSSITREILNKTIKGFRFCHFSLRKEPCALKVSREPEGFSPRRNDSLFFVRKISVLAMPNWVLMEK</sequence>
<proteinExistence type="predicted"/>
<gene>
    <name evidence="1" type="ORF">BECKLFY1418A_GA0070994_10093</name>
</gene>
<dbReference type="EMBL" id="CAADFH010000009">
    <property type="protein sequence ID" value="VFJ89832.1"/>
    <property type="molecule type" value="Genomic_DNA"/>
</dbReference>
<organism evidence="1">
    <name type="scientific">Candidatus Kentrum sp. LFY</name>
    <dbReference type="NCBI Taxonomy" id="2126342"/>
    <lineage>
        <taxon>Bacteria</taxon>
        <taxon>Pseudomonadati</taxon>
        <taxon>Pseudomonadota</taxon>
        <taxon>Gammaproteobacteria</taxon>
        <taxon>Candidatus Kentrum</taxon>
    </lineage>
</organism>